<keyword evidence="1" id="KW-0479">Metal-binding</keyword>
<keyword evidence="1" id="KW-0863">Zinc-finger</keyword>
<keyword evidence="4" id="KW-1185">Reference proteome</keyword>
<protein>
    <submittedName>
        <fullName evidence="3">Zinc finger, CCHC-type containing protein</fullName>
    </submittedName>
</protein>
<name>A0ABQ4WEX7_9ASTR</name>
<dbReference type="InterPro" id="IPR001878">
    <property type="entry name" value="Znf_CCHC"/>
</dbReference>
<dbReference type="SUPFAM" id="SSF57756">
    <property type="entry name" value="Retrovirus zinc finger-like domains"/>
    <property type="match status" value="1"/>
</dbReference>
<dbReference type="Proteomes" id="UP001151760">
    <property type="component" value="Unassembled WGS sequence"/>
</dbReference>
<evidence type="ECO:0000259" key="2">
    <source>
        <dbReference type="PROSITE" id="PS50158"/>
    </source>
</evidence>
<evidence type="ECO:0000313" key="3">
    <source>
        <dbReference type="EMBL" id="GJS51429.1"/>
    </source>
</evidence>
<feature type="domain" description="CCHC-type" evidence="2">
    <location>
        <begin position="160"/>
        <end position="175"/>
    </location>
</feature>
<reference evidence="3" key="2">
    <citation type="submission" date="2022-01" db="EMBL/GenBank/DDBJ databases">
        <authorList>
            <person name="Yamashiro T."/>
            <person name="Shiraishi A."/>
            <person name="Satake H."/>
            <person name="Nakayama K."/>
        </authorList>
    </citation>
    <scope>NUCLEOTIDE SEQUENCE</scope>
</reference>
<evidence type="ECO:0000313" key="4">
    <source>
        <dbReference type="Proteomes" id="UP001151760"/>
    </source>
</evidence>
<comment type="caution">
    <text evidence="3">The sequence shown here is derived from an EMBL/GenBank/DDBJ whole genome shotgun (WGS) entry which is preliminary data.</text>
</comment>
<gene>
    <name evidence="3" type="ORF">Tco_0624791</name>
</gene>
<evidence type="ECO:0000256" key="1">
    <source>
        <dbReference type="PROSITE-ProRule" id="PRU00047"/>
    </source>
</evidence>
<reference evidence="3" key="1">
    <citation type="journal article" date="2022" name="Int. J. Mol. Sci.">
        <title>Draft Genome of Tanacetum Coccineum: Genomic Comparison of Closely Related Tanacetum-Family Plants.</title>
        <authorList>
            <person name="Yamashiro T."/>
            <person name="Shiraishi A."/>
            <person name="Nakayama K."/>
            <person name="Satake H."/>
        </authorList>
    </citation>
    <scope>NUCLEOTIDE SEQUENCE</scope>
</reference>
<dbReference type="InterPro" id="IPR036875">
    <property type="entry name" value="Znf_CCHC_sf"/>
</dbReference>
<dbReference type="EMBL" id="BQNB010008584">
    <property type="protein sequence ID" value="GJS51429.1"/>
    <property type="molecule type" value="Genomic_DNA"/>
</dbReference>
<sequence length="340" mass="38394">MMIYNGSAMKLLFSLLHSPIKDKLTYLEHPIPVAPVPAPEQVFPQDVLAAHATWVKASKEIAGLMLMTMVLELQKNLETCLILVSLSKEYDGFVQNYNMHGIGKIVNELHAMLKLHEQTLPKKDDALALHTKIAYALAYTPKPKIPPPPKKDNPTKDAICYQCGEEGHWRRNCPEYLAELIKKKKLSQGASTSGLKGSRKLKPGALNLYVGNGHRATIEAIGYFHLCLVYRWHWRRSLRSGLESTQLTEEELTAHLRLTDGPDFWSCLIDNKRVFSVSGMQNYVSEVQHQGRALISFWNKLVPGKIRKVNSACLELVRWLLPFGKQFSVGGGSLDRRWTP</sequence>
<proteinExistence type="predicted"/>
<dbReference type="PROSITE" id="PS50158">
    <property type="entry name" value="ZF_CCHC"/>
    <property type="match status" value="1"/>
</dbReference>
<keyword evidence="1" id="KW-0862">Zinc</keyword>
<dbReference type="Pfam" id="PF00098">
    <property type="entry name" value="zf-CCHC"/>
    <property type="match status" value="1"/>
</dbReference>
<dbReference type="Gene3D" id="4.10.60.10">
    <property type="entry name" value="Zinc finger, CCHC-type"/>
    <property type="match status" value="1"/>
</dbReference>
<dbReference type="SMART" id="SM00343">
    <property type="entry name" value="ZnF_C2HC"/>
    <property type="match status" value="1"/>
</dbReference>
<accession>A0ABQ4WEX7</accession>
<organism evidence="3 4">
    <name type="scientific">Tanacetum coccineum</name>
    <dbReference type="NCBI Taxonomy" id="301880"/>
    <lineage>
        <taxon>Eukaryota</taxon>
        <taxon>Viridiplantae</taxon>
        <taxon>Streptophyta</taxon>
        <taxon>Embryophyta</taxon>
        <taxon>Tracheophyta</taxon>
        <taxon>Spermatophyta</taxon>
        <taxon>Magnoliopsida</taxon>
        <taxon>eudicotyledons</taxon>
        <taxon>Gunneridae</taxon>
        <taxon>Pentapetalae</taxon>
        <taxon>asterids</taxon>
        <taxon>campanulids</taxon>
        <taxon>Asterales</taxon>
        <taxon>Asteraceae</taxon>
        <taxon>Asteroideae</taxon>
        <taxon>Anthemideae</taxon>
        <taxon>Anthemidinae</taxon>
        <taxon>Tanacetum</taxon>
    </lineage>
</organism>